<dbReference type="OrthoDB" id="9783937at2"/>
<dbReference type="SUPFAM" id="SSF81345">
    <property type="entry name" value="ABC transporter involved in vitamin B12 uptake, BtuC"/>
    <property type="match status" value="1"/>
</dbReference>
<dbReference type="HOGENOM" id="CLU_028808_3_0_6"/>
<feature type="transmembrane region" description="Helical" evidence="7">
    <location>
        <begin position="42"/>
        <end position="63"/>
    </location>
</feature>
<dbReference type="PATRIC" id="fig|765912.4.peg.2463"/>
<evidence type="ECO:0000256" key="6">
    <source>
        <dbReference type="RuleBase" id="RU003943"/>
    </source>
</evidence>
<dbReference type="EMBL" id="CP003051">
    <property type="protein sequence ID" value="AGA91234.1"/>
    <property type="molecule type" value="Genomic_DNA"/>
</dbReference>
<dbReference type="PANTHER" id="PTHR30477:SF18">
    <property type="entry name" value="METAL TRANSPORT SYSTEM MEMBRANE PROTEIN CT_417-RELATED"/>
    <property type="match status" value="1"/>
</dbReference>
<keyword evidence="5 7" id="KW-0472">Membrane</keyword>
<name>L0H0X5_9GAMM</name>
<feature type="transmembrane region" description="Helical" evidence="7">
    <location>
        <begin position="12"/>
        <end position="35"/>
    </location>
</feature>
<comment type="subcellular location">
    <subcellularLocation>
        <location evidence="6">Cell membrane</location>
        <topology evidence="6">Multi-pass membrane protein</topology>
    </subcellularLocation>
    <subcellularLocation>
        <location evidence="1">Membrane</location>
        <topology evidence="1">Multi-pass membrane protein</topology>
    </subcellularLocation>
</comment>
<evidence type="ECO:0000313" key="8">
    <source>
        <dbReference type="EMBL" id="AGA91234.1"/>
    </source>
</evidence>
<dbReference type="InterPro" id="IPR037294">
    <property type="entry name" value="ABC_BtuC-like"/>
</dbReference>
<evidence type="ECO:0000256" key="7">
    <source>
        <dbReference type="SAM" id="Phobius"/>
    </source>
</evidence>
<feature type="transmembrane region" description="Helical" evidence="7">
    <location>
        <begin position="135"/>
        <end position="153"/>
    </location>
</feature>
<dbReference type="eggNOG" id="COG1108">
    <property type="taxonomic scope" value="Bacteria"/>
</dbReference>
<keyword evidence="4 7" id="KW-1133">Transmembrane helix</keyword>
<dbReference type="InterPro" id="IPR001626">
    <property type="entry name" value="ABC_TroCD"/>
</dbReference>
<protein>
    <submittedName>
        <fullName evidence="8">ABC-type Mn2+/Zn2+ transport system, permease component</fullName>
    </submittedName>
</protein>
<feature type="transmembrane region" description="Helical" evidence="7">
    <location>
        <begin position="223"/>
        <end position="242"/>
    </location>
</feature>
<dbReference type="KEGG" id="tmb:Thimo_2510"/>
<dbReference type="Gene3D" id="1.10.3470.10">
    <property type="entry name" value="ABC transporter involved in vitamin B12 uptake, BtuC"/>
    <property type="match status" value="1"/>
</dbReference>
<keyword evidence="6" id="KW-0813">Transport</keyword>
<dbReference type="STRING" id="765912.Thimo_2510"/>
<feature type="transmembrane region" description="Helical" evidence="7">
    <location>
        <begin position="174"/>
        <end position="193"/>
    </location>
</feature>
<keyword evidence="3 6" id="KW-0812">Transmembrane</keyword>
<reference evidence="8 9" key="1">
    <citation type="submission" date="2011-09" db="EMBL/GenBank/DDBJ databases">
        <title>Complete sequence of chromosome of Thioflavicoccus mobilis 8321.</title>
        <authorList>
            <consortium name="US DOE Joint Genome Institute"/>
            <person name="Lucas S."/>
            <person name="Han J."/>
            <person name="Lapidus A."/>
            <person name="Cheng J.-F."/>
            <person name="Goodwin L."/>
            <person name="Pitluck S."/>
            <person name="Peters L."/>
            <person name="Ovchinnikova G."/>
            <person name="Lu M."/>
            <person name="Detter J.C."/>
            <person name="Han C."/>
            <person name="Tapia R."/>
            <person name="Land M."/>
            <person name="Hauser L."/>
            <person name="Kyrpides N."/>
            <person name="Ivanova N."/>
            <person name="Pagani I."/>
            <person name="Vogl K."/>
            <person name="Liu Z."/>
            <person name="Imhoff J."/>
            <person name="Thiel V."/>
            <person name="Frigaard N.-U."/>
            <person name="Bryant D."/>
            <person name="Woyke T."/>
        </authorList>
    </citation>
    <scope>NUCLEOTIDE SEQUENCE [LARGE SCALE GENOMIC DNA]</scope>
    <source>
        <strain evidence="8 9">8321</strain>
    </source>
</reference>
<dbReference type="Pfam" id="PF00950">
    <property type="entry name" value="ABC-3"/>
    <property type="match status" value="1"/>
</dbReference>
<evidence type="ECO:0000256" key="2">
    <source>
        <dbReference type="ARBA" id="ARBA00008034"/>
    </source>
</evidence>
<organism evidence="8 9">
    <name type="scientific">Thioflavicoccus mobilis 8321</name>
    <dbReference type="NCBI Taxonomy" id="765912"/>
    <lineage>
        <taxon>Bacteria</taxon>
        <taxon>Pseudomonadati</taxon>
        <taxon>Pseudomonadota</taxon>
        <taxon>Gammaproteobacteria</taxon>
        <taxon>Chromatiales</taxon>
        <taxon>Chromatiaceae</taxon>
        <taxon>Thioflavicoccus</taxon>
    </lineage>
</organism>
<feature type="transmembrane region" description="Helical" evidence="7">
    <location>
        <begin position="199"/>
        <end position="216"/>
    </location>
</feature>
<gene>
    <name evidence="8" type="ORF">Thimo_2510</name>
</gene>
<evidence type="ECO:0000313" key="9">
    <source>
        <dbReference type="Proteomes" id="UP000010816"/>
    </source>
</evidence>
<evidence type="ECO:0000256" key="4">
    <source>
        <dbReference type="ARBA" id="ARBA00022989"/>
    </source>
</evidence>
<dbReference type="GO" id="GO:0010043">
    <property type="term" value="P:response to zinc ion"/>
    <property type="evidence" value="ECO:0007669"/>
    <property type="project" value="TreeGrafter"/>
</dbReference>
<dbReference type="Proteomes" id="UP000010816">
    <property type="component" value="Chromosome"/>
</dbReference>
<accession>L0H0X5</accession>
<keyword evidence="9" id="KW-1185">Reference proteome</keyword>
<sequence length="290" mass="30626">MDSFFSALSQHAFLQTAVATALLASIGCGVMGTYVVVKRIAFLAGGIAHSVLGGMGAAVYFGFDPLDGALPAAVAAALLIGWVRLHWRAQEDTLISALWAIGMAVGVLFIAKAPGYQADLMSYLFGNILLVPRESLWLMATLDVLLLTIVGVYHRQFLAVVFDEEFARLRGIPVDVFYLLLLVLVAVTVVLLIQVVGLILVLALLTLPAAVAGHYVHSLGRMMLIATLLGATLSIAGLALSYGPDLPAGPTIILLAGAVYLASATLRQVLDRRRARLAVARDGAQGALHD</sequence>
<feature type="transmembrane region" description="Helical" evidence="7">
    <location>
        <begin position="248"/>
        <end position="266"/>
    </location>
</feature>
<dbReference type="GO" id="GO:0055085">
    <property type="term" value="P:transmembrane transport"/>
    <property type="evidence" value="ECO:0007669"/>
    <property type="project" value="InterPro"/>
</dbReference>
<evidence type="ECO:0000256" key="5">
    <source>
        <dbReference type="ARBA" id="ARBA00023136"/>
    </source>
</evidence>
<dbReference type="PANTHER" id="PTHR30477">
    <property type="entry name" value="ABC-TRANSPORTER METAL-BINDING PROTEIN"/>
    <property type="match status" value="1"/>
</dbReference>
<evidence type="ECO:0000256" key="3">
    <source>
        <dbReference type="ARBA" id="ARBA00022692"/>
    </source>
</evidence>
<feature type="transmembrane region" description="Helical" evidence="7">
    <location>
        <begin position="69"/>
        <end position="87"/>
    </location>
</feature>
<dbReference type="GO" id="GO:0043190">
    <property type="term" value="C:ATP-binding cassette (ABC) transporter complex"/>
    <property type="evidence" value="ECO:0007669"/>
    <property type="project" value="InterPro"/>
</dbReference>
<evidence type="ECO:0000256" key="1">
    <source>
        <dbReference type="ARBA" id="ARBA00004141"/>
    </source>
</evidence>
<proteinExistence type="inferred from homology"/>
<comment type="similarity">
    <text evidence="2 6">Belongs to the ABC-3 integral membrane protein family.</text>
</comment>
<feature type="transmembrane region" description="Helical" evidence="7">
    <location>
        <begin position="94"/>
        <end position="115"/>
    </location>
</feature>
<dbReference type="AlphaFoldDB" id="L0H0X5"/>
<dbReference type="RefSeq" id="WP_015281367.1">
    <property type="nucleotide sequence ID" value="NC_019940.1"/>
</dbReference>